<dbReference type="Proteomes" id="UP001627154">
    <property type="component" value="Unassembled WGS sequence"/>
</dbReference>
<dbReference type="AlphaFoldDB" id="A0ABD2WM92"/>
<keyword evidence="4" id="KW-1185">Reference proteome</keyword>
<evidence type="ECO:0000313" key="3">
    <source>
        <dbReference type="EMBL" id="KAL3394231.1"/>
    </source>
</evidence>
<evidence type="ECO:0000256" key="1">
    <source>
        <dbReference type="ARBA" id="ARBA00022729"/>
    </source>
</evidence>
<dbReference type="Gene3D" id="2.70.220.10">
    <property type="entry name" value="Ganglioside GM2 activator"/>
    <property type="match status" value="1"/>
</dbReference>
<reference evidence="3 4" key="1">
    <citation type="journal article" date="2024" name="bioRxiv">
        <title>A reference genome for Trichogramma kaykai: A tiny desert-dwelling parasitoid wasp with competing sex-ratio distorters.</title>
        <authorList>
            <person name="Culotta J."/>
            <person name="Lindsey A.R."/>
        </authorList>
    </citation>
    <scope>NUCLEOTIDE SEQUENCE [LARGE SCALE GENOMIC DNA]</scope>
    <source>
        <strain evidence="3 4">KSX58</strain>
    </source>
</reference>
<evidence type="ECO:0000256" key="2">
    <source>
        <dbReference type="SAM" id="SignalP"/>
    </source>
</evidence>
<gene>
    <name evidence="3" type="ORF">TKK_011263</name>
</gene>
<sequence length="189" mass="20903">MASKTIQLFTLCVLALAVEQVVCVGVRVKSLKVKSRPNDYFGEIVTKLRYENEDCYISVRVPVKSQLDERFQVRGNLQFHGLPILRNQVNTLCEALDEKGFFKPIVDKIQPKNKFPGGCPIAAGNYTINNYVINMADYIPVGLIPSGKFEANFLIGQMGSSPIVSIAVTGSVIAERTGLTSFFNFFDTA</sequence>
<comment type="caution">
    <text evidence="3">The sequence shown here is derived from an EMBL/GenBank/DDBJ whole genome shotgun (WGS) entry which is preliminary data.</text>
</comment>
<evidence type="ECO:0000313" key="4">
    <source>
        <dbReference type="Proteomes" id="UP001627154"/>
    </source>
</evidence>
<dbReference type="InterPro" id="IPR010512">
    <property type="entry name" value="DUF1091"/>
</dbReference>
<organism evidence="3 4">
    <name type="scientific">Trichogramma kaykai</name>
    <dbReference type="NCBI Taxonomy" id="54128"/>
    <lineage>
        <taxon>Eukaryota</taxon>
        <taxon>Metazoa</taxon>
        <taxon>Ecdysozoa</taxon>
        <taxon>Arthropoda</taxon>
        <taxon>Hexapoda</taxon>
        <taxon>Insecta</taxon>
        <taxon>Pterygota</taxon>
        <taxon>Neoptera</taxon>
        <taxon>Endopterygota</taxon>
        <taxon>Hymenoptera</taxon>
        <taxon>Apocrita</taxon>
        <taxon>Proctotrupomorpha</taxon>
        <taxon>Chalcidoidea</taxon>
        <taxon>Trichogrammatidae</taxon>
        <taxon>Trichogramma</taxon>
    </lineage>
</organism>
<feature type="signal peptide" evidence="2">
    <location>
        <begin position="1"/>
        <end position="23"/>
    </location>
</feature>
<accession>A0ABD2WM92</accession>
<dbReference type="InterPro" id="IPR036846">
    <property type="entry name" value="GM2-AP_sf"/>
</dbReference>
<dbReference type="EMBL" id="JBJJXI010000092">
    <property type="protein sequence ID" value="KAL3394231.1"/>
    <property type="molecule type" value="Genomic_DNA"/>
</dbReference>
<protein>
    <submittedName>
        <fullName evidence="3">Uncharacterized protein</fullName>
    </submittedName>
</protein>
<keyword evidence="1 2" id="KW-0732">Signal</keyword>
<name>A0ABD2WM92_9HYME</name>
<dbReference type="Pfam" id="PF06477">
    <property type="entry name" value="DUF1091"/>
    <property type="match status" value="1"/>
</dbReference>
<feature type="chain" id="PRO_5044884009" evidence="2">
    <location>
        <begin position="24"/>
        <end position="189"/>
    </location>
</feature>
<proteinExistence type="predicted"/>